<name>A0ABY0FQD1_9BACT</name>
<feature type="coiled-coil region" evidence="1">
    <location>
        <begin position="636"/>
        <end position="726"/>
    </location>
</feature>
<gene>
    <name evidence="2" type="ORF">G3RUM_00184</name>
</gene>
<reference evidence="2 3" key="2">
    <citation type="journal article" date="2020" name="Cell Rep.">
        <title>Acquisition and Adaptation of Ultra-small Parasitic Reduced Genome Bacteria to Mammalian Hosts.</title>
        <authorList>
            <person name="McLean J.S."/>
            <person name="Bor B."/>
            <person name="Kerns K.A."/>
            <person name="Liu Q."/>
            <person name="To T.T."/>
            <person name="Solden L."/>
            <person name="Hendrickson E.L."/>
            <person name="Wrighton K."/>
            <person name="Shi W."/>
            <person name="He X."/>
        </authorList>
    </citation>
    <scope>NUCLEOTIDE SEQUENCE [LARGE SCALE GENOMIC DNA]</scope>
    <source>
        <strain evidence="2 3">TM7_G3_2_Rum_HOT_351B</strain>
    </source>
</reference>
<evidence type="ECO:0000313" key="3">
    <source>
        <dbReference type="Proteomes" id="UP001191019"/>
    </source>
</evidence>
<reference evidence="2 3" key="1">
    <citation type="journal article" date="2018" name="bioRxiv">
        <title>Evidence of independent acquisition and adaption of ultra-small bacteria to human hosts across the highly diverse yet reduced genomes of the phylum Saccharibacteria.</title>
        <authorList>
            <person name="McLean J.S."/>
            <person name="Bor B."/>
            <person name="To T.T."/>
            <person name="Liu Q."/>
            <person name="Kearns K.A."/>
            <person name="Solden L.M."/>
            <person name="Wrighton K.C."/>
            <person name="He X."/>
            <person name="Shi W."/>
        </authorList>
    </citation>
    <scope>NUCLEOTIDE SEQUENCE [LARGE SCALE GENOMIC DNA]</scope>
    <source>
        <strain evidence="2 3">TM7_G3_2_Rum_HOT_351B</strain>
    </source>
</reference>
<organism evidence="2 3">
    <name type="scientific">Candidatus Nanosyncoccus alces</name>
    <dbReference type="NCBI Taxonomy" id="2171997"/>
    <lineage>
        <taxon>Bacteria</taxon>
        <taxon>Candidatus Saccharimonadota</taxon>
        <taxon>Candidatus Nanosyncoccalia</taxon>
        <taxon>Candidatus Nanosyncoccales</taxon>
        <taxon>Candidatus Nanosyncoccaceae</taxon>
        <taxon>Candidatus Nanosyncoccus</taxon>
    </lineage>
</organism>
<keyword evidence="1" id="KW-0175">Coiled coil</keyword>
<evidence type="ECO:0000313" key="2">
    <source>
        <dbReference type="EMBL" id="RYC75237.1"/>
    </source>
</evidence>
<dbReference type="EMBL" id="PRLM01000001">
    <property type="protein sequence ID" value="RYC75237.1"/>
    <property type="molecule type" value="Genomic_DNA"/>
</dbReference>
<evidence type="ECO:0000256" key="1">
    <source>
        <dbReference type="SAM" id="Coils"/>
    </source>
</evidence>
<sequence>MAMTVDELQVLITAQTSKFNSEIAKVQSQISGLDKNVKNSSTNMTKGFGSLAAKVVSVGAIIKATASSITAAMNYIEDENLFQVSMGKWADATREWSKQVQDSVGVSGAWLRKYSGVMTNMTASMGIAQDEAVKLGKGIALLSNDIASFYNISPESAFEKIQSAMAGMPRPLQELGIMVRDSEVKQVAYANGIARTGDELNTQQKALATYLAILQRTSNAQGDLARTINSPANQMRMLKTSIIDLGVAIGNMFQPLLSVVLPVLNAIVIATTRAFQAIARLFGIEFDASAYAQDFSDISTGIGSVGDAADSSSGKVKKLAKQLAAFDEMNTLNAPDDSSSGGSSGGGGGGTIDLPKIDWDSLYSGNFDKITNKALEMADRIYKAFEKMGKKLNNTFKKIEWEKISKGLNEVWEALKPFGDRIGAGLEWLYDNVLEPLTLWAMNDFIPAAFHAIAGALNLIGAVIDACAPTFAWLFDNFLRPIAEFTGGIIVSVLQGIGDMLNWIAQQQAVVELIKNIALTIGIMVAAWEAYQLIAGIVTGIQIAMTGAMVAGTTASGAYAVGLGVVTAAQSACATAGQILNAVFSTTSIVGLAITAVLTGISVVNEALKLSTMEAELAERNRMDTVKLSTQTTEWHNEAIQRQKELIDELEDAELNAVDSELAYINAQEQATKKREKYNEMLNAGTYSTDELHKAELEALSAEGRATAAKEKLAEAQQTVTDKTEEYGNMEWKRIMTEKQAELLDLAKAGRYEDINQKLLELGTSTIEYKDAHGKMVKFTEEDAENMALFIGDQLAKADEGYKKFWNSSTDSIKEAVKVADAVEPQFEQSGRSFAGGIATGINQNSWQVSNAAKNSALAAKNTFNSTLQIKSPSRVMKKSGGFFVAGIAGGIAESIHDAESEVVYMANKLTGAVDEVFSGYEIADIGQNMDIGANIGSDIDARLRQSELRREMQEKDDEEEPIALTVKIGEDTILDKIVSGINEKSFMNNMGVISI</sequence>
<evidence type="ECO:0008006" key="4">
    <source>
        <dbReference type="Google" id="ProtNLM"/>
    </source>
</evidence>
<comment type="caution">
    <text evidence="2">The sequence shown here is derived from an EMBL/GenBank/DDBJ whole genome shotgun (WGS) entry which is preliminary data.</text>
</comment>
<proteinExistence type="predicted"/>
<protein>
    <recommendedName>
        <fullName evidence="4">Bacteriophage tail tape measure N-terminal domain-containing protein</fullName>
    </recommendedName>
</protein>
<keyword evidence="3" id="KW-1185">Reference proteome</keyword>
<dbReference type="RefSeq" id="WP_129734485.1">
    <property type="nucleotide sequence ID" value="NZ_PRLM01000001.1"/>
</dbReference>
<dbReference type="Proteomes" id="UP001191019">
    <property type="component" value="Unassembled WGS sequence"/>
</dbReference>
<accession>A0ABY0FQD1</accession>